<evidence type="ECO:0000313" key="2">
    <source>
        <dbReference type="Proteomes" id="UP001243330"/>
    </source>
</evidence>
<proteinExistence type="predicted"/>
<reference evidence="1" key="1">
    <citation type="submission" date="2023-01" db="EMBL/GenBank/DDBJ databases">
        <title>Colletotrichum chrysophilum M932 genome sequence.</title>
        <authorList>
            <person name="Baroncelli R."/>
        </authorList>
    </citation>
    <scope>NUCLEOTIDE SEQUENCE</scope>
    <source>
        <strain evidence="1">M932</strain>
    </source>
</reference>
<dbReference type="EMBL" id="JAQOWY010000198">
    <property type="protein sequence ID" value="KAK1847572.1"/>
    <property type="molecule type" value="Genomic_DNA"/>
</dbReference>
<gene>
    <name evidence="1" type="ORF">CCHR01_09785</name>
</gene>
<dbReference type="Proteomes" id="UP001243330">
    <property type="component" value="Unassembled WGS sequence"/>
</dbReference>
<organism evidence="1 2">
    <name type="scientific">Colletotrichum chrysophilum</name>
    <dbReference type="NCBI Taxonomy" id="1836956"/>
    <lineage>
        <taxon>Eukaryota</taxon>
        <taxon>Fungi</taxon>
        <taxon>Dikarya</taxon>
        <taxon>Ascomycota</taxon>
        <taxon>Pezizomycotina</taxon>
        <taxon>Sordariomycetes</taxon>
        <taxon>Hypocreomycetidae</taxon>
        <taxon>Glomerellales</taxon>
        <taxon>Glomerellaceae</taxon>
        <taxon>Colletotrichum</taxon>
        <taxon>Colletotrichum gloeosporioides species complex</taxon>
    </lineage>
</organism>
<accession>A0AAD9AH58</accession>
<protein>
    <submittedName>
        <fullName evidence="1">Uncharacterized protein</fullName>
    </submittedName>
</protein>
<keyword evidence="2" id="KW-1185">Reference proteome</keyword>
<comment type="caution">
    <text evidence="1">The sequence shown here is derived from an EMBL/GenBank/DDBJ whole genome shotgun (WGS) entry which is preliminary data.</text>
</comment>
<sequence length="87" mass="9776">MKNRGCLGLPAPLFRSGNADGWYTPWGLLAALRNGFANSDRLFLPMRVETGDRSRYPVLPGPRRGNMMGWKPNLSRSPCPALQEWQC</sequence>
<dbReference type="AlphaFoldDB" id="A0AAD9AH58"/>
<name>A0AAD9AH58_9PEZI</name>
<evidence type="ECO:0000313" key="1">
    <source>
        <dbReference type="EMBL" id="KAK1847572.1"/>
    </source>
</evidence>